<name>A0A919QKD9_9ACTN</name>
<dbReference type="RefSeq" id="WP_204045687.1">
    <property type="nucleotide sequence ID" value="NZ_BOOA01000108.1"/>
</dbReference>
<dbReference type="EMBL" id="BOOA01000108">
    <property type="protein sequence ID" value="GIH29070.1"/>
    <property type="molecule type" value="Genomic_DNA"/>
</dbReference>
<protein>
    <submittedName>
        <fullName evidence="2">Uncharacterized protein</fullName>
    </submittedName>
</protein>
<feature type="region of interest" description="Disordered" evidence="1">
    <location>
        <begin position="318"/>
        <end position="337"/>
    </location>
</feature>
<sequence length="337" mass="36124">MSAHVTTGAPLTLTGTFVLSFGVLDIWHSAVQHVSNAAIGLLQKYLTRPPLPGVLREDMAAAYGLTMHALRRDNRILTAAGLLLQARRQVGKGLWQHLIVAVSEPARMVATHEAWALLDASLAASRATERDASPAAERLAPSEDAGSSQVTTYAAKRDIEPVNNSPARITGHSPATVLSTVGELRDLAKLPPLPAPRDQGDVWLTPGQVLSLMVHYPPRYGDLALGLLARAGLPWYLAPRIMALMIAGYSTDQLARTLASVHDGEHPASIARWRLDQLLLAPEPDHAPWVAPSTVIREAGPADPDHRARVAAAARTTMLRAKGKPYEPAPRSSLGSH</sequence>
<keyword evidence="3" id="KW-1185">Reference proteome</keyword>
<evidence type="ECO:0000313" key="2">
    <source>
        <dbReference type="EMBL" id="GIH29070.1"/>
    </source>
</evidence>
<proteinExistence type="predicted"/>
<organism evidence="2 3">
    <name type="scientific">Acrocarpospora phusangensis</name>
    <dbReference type="NCBI Taxonomy" id="1070424"/>
    <lineage>
        <taxon>Bacteria</taxon>
        <taxon>Bacillati</taxon>
        <taxon>Actinomycetota</taxon>
        <taxon>Actinomycetes</taxon>
        <taxon>Streptosporangiales</taxon>
        <taxon>Streptosporangiaceae</taxon>
        <taxon>Acrocarpospora</taxon>
    </lineage>
</organism>
<evidence type="ECO:0000256" key="1">
    <source>
        <dbReference type="SAM" id="MobiDB-lite"/>
    </source>
</evidence>
<dbReference type="Proteomes" id="UP000640052">
    <property type="component" value="Unassembled WGS sequence"/>
</dbReference>
<gene>
    <name evidence="2" type="ORF">Aph01nite_73800</name>
</gene>
<reference evidence="2" key="1">
    <citation type="submission" date="2021-01" db="EMBL/GenBank/DDBJ databases">
        <title>Whole genome shotgun sequence of Acrocarpospora phusangensis NBRC 108782.</title>
        <authorList>
            <person name="Komaki H."/>
            <person name="Tamura T."/>
        </authorList>
    </citation>
    <scope>NUCLEOTIDE SEQUENCE</scope>
    <source>
        <strain evidence="2">NBRC 108782</strain>
    </source>
</reference>
<comment type="caution">
    <text evidence="2">The sequence shown here is derived from an EMBL/GenBank/DDBJ whole genome shotgun (WGS) entry which is preliminary data.</text>
</comment>
<accession>A0A919QKD9</accession>
<dbReference type="AlphaFoldDB" id="A0A919QKD9"/>
<evidence type="ECO:0000313" key="3">
    <source>
        <dbReference type="Proteomes" id="UP000640052"/>
    </source>
</evidence>